<dbReference type="Gene3D" id="3.30.450.20">
    <property type="entry name" value="PAS domain"/>
    <property type="match status" value="2"/>
</dbReference>
<proteinExistence type="predicted"/>
<feature type="transmembrane region" description="Helical" evidence="1">
    <location>
        <begin position="342"/>
        <end position="360"/>
    </location>
</feature>
<feature type="transmembrane region" description="Helical" evidence="1">
    <location>
        <begin position="12"/>
        <end position="33"/>
    </location>
</feature>
<dbReference type="InterPro" id="IPR037522">
    <property type="entry name" value="HD_GYP_dom"/>
</dbReference>
<dbReference type="Gene3D" id="1.10.3210.10">
    <property type="entry name" value="Hypothetical protein af1432"/>
    <property type="match status" value="2"/>
</dbReference>
<dbReference type="EMBL" id="VTUU01000016">
    <property type="protein sequence ID" value="KAA1170588.1"/>
    <property type="molecule type" value="Genomic_DNA"/>
</dbReference>
<dbReference type="InterPro" id="IPR003607">
    <property type="entry name" value="HD/PDEase_dom"/>
</dbReference>
<dbReference type="SMART" id="SM00304">
    <property type="entry name" value="HAMP"/>
    <property type="match status" value="1"/>
</dbReference>
<dbReference type="CDD" id="cd06225">
    <property type="entry name" value="HAMP"/>
    <property type="match status" value="1"/>
</dbReference>
<reference evidence="4 5" key="1">
    <citation type="submission" date="2019-08" db="EMBL/GenBank/DDBJ databases">
        <title>Marinobacter ZYF650 sp. nov., a marine bacterium isolated from seawater of the Mariana trench.</title>
        <authorList>
            <person name="Ahmad W."/>
        </authorList>
    </citation>
    <scope>NUCLEOTIDE SEQUENCE [LARGE SCALE GENOMIC DNA]</scope>
    <source>
        <strain evidence="4 5">ZYF650</strain>
    </source>
</reference>
<dbReference type="PROSITE" id="PS50885">
    <property type="entry name" value="HAMP"/>
    <property type="match status" value="1"/>
</dbReference>
<evidence type="ECO:0000259" key="2">
    <source>
        <dbReference type="PROSITE" id="PS50885"/>
    </source>
</evidence>
<dbReference type="SUPFAM" id="SSF109604">
    <property type="entry name" value="HD-domain/PDEase-like"/>
    <property type="match status" value="2"/>
</dbReference>
<keyword evidence="1" id="KW-0812">Transmembrane</keyword>
<dbReference type="PROSITE" id="PS51832">
    <property type="entry name" value="HD_GYP"/>
    <property type="match status" value="1"/>
</dbReference>
<dbReference type="SUPFAM" id="SSF103190">
    <property type="entry name" value="Sensory domain-like"/>
    <property type="match status" value="1"/>
</dbReference>
<protein>
    <submittedName>
        <fullName evidence="4">HAMP domain-containing protein</fullName>
    </submittedName>
</protein>
<feature type="domain" description="HAMP" evidence="2">
    <location>
        <begin position="361"/>
        <end position="414"/>
    </location>
</feature>
<evidence type="ECO:0000256" key="1">
    <source>
        <dbReference type="SAM" id="Phobius"/>
    </source>
</evidence>
<dbReference type="InterPro" id="IPR003660">
    <property type="entry name" value="HAMP_dom"/>
</dbReference>
<dbReference type="PANTHER" id="PTHR43155">
    <property type="entry name" value="CYCLIC DI-GMP PHOSPHODIESTERASE PA4108-RELATED"/>
    <property type="match status" value="1"/>
</dbReference>
<dbReference type="Proteomes" id="UP000323161">
    <property type="component" value="Unassembled WGS sequence"/>
</dbReference>
<comment type="caution">
    <text evidence="4">The sequence shown here is derived from an EMBL/GenBank/DDBJ whole genome shotgun (WGS) entry which is preliminary data.</text>
</comment>
<dbReference type="SUPFAM" id="SSF55781">
    <property type="entry name" value="GAF domain-like"/>
    <property type="match status" value="1"/>
</dbReference>
<feature type="domain" description="HD-GYP" evidence="3">
    <location>
        <begin position="726"/>
        <end position="929"/>
    </location>
</feature>
<dbReference type="GO" id="GO:0016020">
    <property type="term" value="C:membrane"/>
    <property type="evidence" value="ECO:0007669"/>
    <property type="project" value="InterPro"/>
</dbReference>
<keyword evidence="1" id="KW-1133">Transmembrane helix</keyword>
<dbReference type="GO" id="GO:0008081">
    <property type="term" value="F:phosphoric diester hydrolase activity"/>
    <property type="evidence" value="ECO:0007669"/>
    <property type="project" value="UniProtKB-ARBA"/>
</dbReference>
<sequence length="944" mass="105088">MHRERRPAQISLALLIASTITLAMLVLAIFLVGQTFRGMESAKVQAASVAARHLAISVDDRILAITAPPSTALAVLSHDPLSSASTLEERLSRLPVIANILRSSNIVSAVYTGYANGDFFLLRKVRSSGVLQFPDAPDGTRFLLQAIDTVAGEQRREWRFYDDTLNLLEQRAVPDYVYDPRSRPWFQSASETNRTVLSAPYIFFTTRETGLTLSRRAAGSTAAEGHGGTVFGIDVTVSDLSTQLAELKQTPGTHIAIVNGENQLLASTNDHSSPGPEISGALNHQGTRVSNSAVTRYEVEGEDWYGMSEPLNALSAQQLKIAVAIPADELLSEVWKTLVRQTLIAAVIALVLLVFGWFIGTRVGRPLERLTDQVSQLSRFRFDTQIKTDSNIREARELGDALDDMARTIHSFQSIATVLNRGQNLNELLHDILLQIAHIVGQERGAIYLFRGQHQDLSLAVNRDLDIPDTLNNITNDLDDNELIRLLRSQIGGHPVFAILRNRQKHLVGVLIVEMEHGDHTHLSDDLIVFVDEIAGSAAVAIETRELIESQQALLEGIIRLVANAIDAKSPYTGGHCERVPKLAQMMVEEAITSTAPAFAGFTMSEEEKYEFHLAAWLHDCGKITSPEYVVDKAVKLETIHNRIHEIRTRFEVLHRDAEIRYLKRLLQGDDEKTAQDERDDTQAGLQEDFTFVARANEGGEFMTDEDIARIRSIGERTWQRHFSDRQGLSTDETIALLGIPEAELPARETLLSDRPEHRRGWGDRIPPVQKGDPANRWGFDMKLPEHASNRGEVHNLTIAKGTLTEEERFKINEHIVQTICMLDALPLPSRLANVPRLAGTHHERMDGKGYPCGLTADDLGIPEKIMVVADVFEALTAVDRPYKKGKTLTESLTIMAKMVEEGHIDNEVFDLFVRSGTYRTYAEQHLRAEQIDAVDESLFMNNA</sequence>
<dbReference type="AlphaFoldDB" id="A0A5B0V825"/>
<dbReference type="RefSeq" id="WP_149601807.1">
    <property type="nucleotide sequence ID" value="NZ_VTUU01000016.1"/>
</dbReference>
<name>A0A5B0V825_9GAMM</name>
<dbReference type="Gene3D" id="6.10.340.10">
    <property type="match status" value="1"/>
</dbReference>
<dbReference type="InterPro" id="IPR029151">
    <property type="entry name" value="Sensor-like_sf"/>
</dbReference>
<dbReference type="Pfam" id="PF13487">
    <property type="entry name" value="HD_5"/>
    <property type="match status" value="1"/>
</dbReference>
<evidence type="ECO:0000313" key="4">
    <source>
        <dbReference type="EMBL" id="KAA1170588.1"/>
    </source>
</evidence>
<evidence type="ECO:0000313" key="5">
    <source>
        <dbReference type="Proteomes" id="UP000323161"/>
    </source>
</evidence>
<dbReference type="GO" id="GO:0007165">
    <property type="term" value="P:signal transduction"/>
    <property type="evidence" value="ECO:0007669"/>
    <property type="project" value="InterPro"/>
</dbReference>
<dbReference type="PANTHER" id="PTHR43155:SF2">
    <property type="entry name" value="CYCLIC DI-GMP PHOSPHODIESTERASE PA4108"/>
    <property type="match status" value="1"/>
</dbReference>
<dbReference type="CDD" id="cd00077">
    <property type="entry name" value="HDc"/>
    <property type="match status" value="1"/>
</dbReference>
<accession>A0A5B0V825</accession>
<gene>
    <name evidence="4" type="ORF">FWJ25_18820</name>
</gene>
<evidence type="ECO:0000259" key="3">
    <source>
        <dbReference type="PROSITE" id="PS51832"/>
    </source>
</evidence>
<keyword evidence="1" id="KW-0472">Membrane</keyword>
<organism evidence="4 5">
    <name type="scientific">Marinobacter salinexigens</name>
    <dbReference type="NCBI Taxonomy" id="2919747"/>
    <lineage>
        <taxon>Bacteria</taxon>
        <taxon>Pseudomonadati</taxon>
        <taxon>Pseudomonadota</taxon>
        <taxon>Gammaproteobacteria</taxon>
        <taxon>Pseudomonadales</taxon>
        <taxon>Marinobacteraceae</taxon>
        <taxon>Marinobacter</taxon>
    </lineage>
</organism>
<keyword evidence="5" id="KW-1185">Reference proteome</keyword>